<dbReference type="Gene3D" id="2.30.110.10">
    <property type="entry name" value="Electron Transport, Fmn-binding Protein, Chain A"/>
    <property type="match status" value="1"/>
</dbReference>
<reference evidence="2" key="1">
    <citation type="journal article" date="2019" name="Int. J. Syst. Evol. Microbiol.">
        <title>The Global Catalogue of Microorganisms (GCM) 10K type strain sequencing project: providing services to taxonomists for standard genome sequencing and annotation.</title>
        <authorList>
            <consortium name="The Broad Institute Genomics Platform"/>
            <consortium name="The Broad Institute Genome Sequencing Center for Infectious Disease"/>
            <person name="Wu L."/>
            <person name="Ma J."/>
        </authorList>
    </citation>
    <scope>NUCLEOTIDE SEQUENCE [LARGE SCALE GENOMIC DNA]</scope>
    <source>
        <strain evidence="2">JCM 18531</strain>
    </source>
</reference>
<gene>
    <name evidence="1" type="ORF">GCM10023349_32820</name>
</gene>
<proteinExistence type="predicted"/>
<accession>A0ABP8XPY6</accession>
<dbReference type="Proteomes" id="UP001499974">
    <property type="component" value="Unassembled WGS sequence"/>
</dbReference>
<organism evidence="1 2">
    <name type="scientific">Nocardioides conyzicola</name>
    <dbReference type="NCBI Taxonomy" id="1651781"/>
    <lineage>
        <taxon>Bacteria</taxon>
        <taxon>Bacillati</taxon>
        <taxon>Actinomycetota</taxon>
        <taxon>Actinomycetes</taxon>
        <taxon>Propionibacteriales</taxon>
        <taxon>Nocardioidaceae</taxon>
        <taxon>Nocardioides</taxon>
    </lineage>
</organism>
<protein>
    <recommendedName>
        <fullName evidence="3">Pyridoxamine 5'-phosphate oxidase family protein</fullName>
    </recommendedName>
</protein>
<name>A0ABP8XPY6_9ACTN</name>
<dbReference type="EMBL" id="BAABKM010000002">
    <property type="protein sequence ID" value="GAA4711279.1"/>
    <property type="molecule type" value="Genomic_DNA"/>
</dbReference>
<dbReference type="Pfam" id="PF12900">
    <property type="entry name" value="Pyridox_ox_2"/>
    <property type="match status" value="1"/>
</dbReference>
<sequence>MLDVIDLSPDQCEQLLRAGVAGRVALSSPDGPHIVPVNFSVVGDAIIIRTSPYSVLGTYGRDTVLAFEVDQFDHDRWRGWSVVARGRADVVTDPMDLDRIRATWEPRPWAAGSRNLYLRLRWTSLSGRQVGADWDPLATLPVRRAV</sequence>
<dbReference type="InterPro" id="IPR012349">
    <property type="entry name" value="Split_barrel_FMN-bd"/>
</dbReference>
<evidence type="ECO:0000313" key="2">
    <source>
        <dbReference type="Proteomes" id="UP001499974"/>
    </source>
</evidence>
<dbReference type="SUPFAM" id="SSF50475">
    <property type="entry name" value="FMN-binding split barrel"/>
    <property type="match status" value="1"/>
</dbReference>
<evidence type="ECO:0008006" key="3">
    <source>
        <dbReference type="Google" id="ProtNLM"/>
    </source>
</evidence>
<evidence type="ECO:0000313" key="1">
    <source>
        <dbReference type="EMBL" id="GAA4711279.1"/>
    </source>
</evidence>
<keyword evidence="2" id="KW-1185">Reference proteome</keyword>
<dbReference type="InterPro" id="IPR024747">
    <property type="entry name" value="Pyridox_Oxase-rel"/>
</dbReference>
<comment type="caution">
    <text evidence="1">The sequence shown here is derived from an EMBL/GenBank/DDBJ whole genome shotgun (WGS) entry which is preliminary data.</text>
</comment>
<dbReference type="RefSeq" id="WP_345522477.1">
    <property type="nucleotide sequence ID" value="NZ_BAABKM010000002.1"/>
</dbReference>